<dbReference type="PANTHER" id="PTHR33121">
    <property type="entry name" value="CYCLIC DI-GMP PHOSPHODIESTERASE PDEF"/>
    <property type="match status" value="1"/>
</dbReference>
<comment type="caution">
    <text evidence="2">The sequence shown here is derived from an EMBL/GenBank/DDBJ whole genome shotgun (WGS) entry which is preliminary data.</text>
</comment>
<dbReference type="PROSITE" id="PS50883">
    <property type="entry name" value="EAL"/>
    <property type="match status" value="1"/>
</dbReference>
<proteinExistence type="predicted"/>
<dbReference type="Gene3D" id="3.20.20.450">
    <property type="entry name" value="EAL domain"/>
    <property type="match status" value="1"/>
</dbReference>
<dbReference type="InterPro" id="IPR035919">
    <property type="entry name" value="EAL_sf"/>
</dbReference>
<dbReference type="AlphaFoldDB" id="A0A5M9P5E6"/>
<dbReference type="CDD" id="cd01948">
    <property type="entry name" value="EAL"/>
    <property type="match status" value="1"/>
</dbReference>
<organism evidence="2 3">
    <name type="scientific">Vibrio gigantis</name>
    <dbReference type="NCBI Taxonomy" id="296199"/>
    <lineage>
        <taxon>Bacteria</taxon>
        <taxon>Pseudomonadati</taxon>
        <taxon>Pseudomonadota</taxon>
        <taxon>Gammaproteobacteria</taxon>
        <taxon>Vibrionales</taxon>
        <taxon>Vibrionaceae</taxon>
        <taxon>Vibrio</taxon>
    </lineage>
</organism>
<protein>
    <submittedName>
        <fullName evidence="2">EAL domain-containing protein</fullName>
    </submittedName>
</protein>
<dbReference type="PANTHER" id="PTHR33121:SF71">
    <property type="entry name" value="OXYGEN SENSOR PROTEIN DOSP"/>
    <property type="match status" value="1"/>
</dbReference>
<dbReference type="RefSeq" id="WP_086714770.1">
    <property type="nucleotide sequence ID" value="NZ_AP025493.1"/>
</dbReference>
<evidence type="ECO:0000259" key="1">
    <source>
        <dbReference type="PROSITE" id="PS50883"/>
    </source>
</evidence>
<accession>A0A5M9P5E6</accession>
<dbReference type="GO" id="GO:0071111">
    <property type="term" value="F:cyclic-guanylate-specific phosphodiesterase activity"/>
    <property type="evidence" value="ECO:0007669"/>
    <property type="project" value="InterPro"/>
</dbReference>
<reference evidence="2 3" key="1">
    <citation type="submission" date="2019-09" db="EMBL/GenBank/DDBJ databases">
        <title>Draft genome sequence of various Type strains from the CCUG.</title>
        <authorList>
            <person name="Pineiro-Iglesias B."/>
            <person name="Tunovic T."/>
            <person name="Unosson C."/>
            <person name="Inganas E."/>
            <person name="Ohlen M."/>
            <person name="Cardew S."/>
            <person name="Jensie-Markopoulos S."/>
            <person name="Salva-Serra F."/>
            <person name="Jaen-Luchoro D."/>
            <person name="Karlsson R."/>
            <person name="Svensson-Stadler L."/>
            <person name="Chun J."/>
            <person name="Moore E."/>
        </authorList>
    </citation>
    <scope>NUCLEOTIDE SEQUENCE [LARGE SCALE GENOMIC DNA]</scope>
    <source>
        <strain evidence="2 3">CCUG 56969T</strain>
    </source>
</reference>
<dbReference type="Proteomes" id="UP000322521">
    <property type="component" value="Unassembled WGS sequence"/>
</dbReference>
<dbReference type="OrthoDB" id="9812358at2"/>
<dbReference type="Pfam" id="PF00563">
    <property type="entry name" value="EAL"/>
    <property type="match status" value="1"/>
</dbReference>
<dbReference type="SUPFAM" id="SSF141868">
    <property type="entry name" value="EAL domain-like"/>
    <property type="match status" value="1"/>
</dbReference>
<keyword evidence="3" id="KW-1185">Reference proteome</keyword>
<feature type="domain" description="EAL" evidence="1">
    <location>
        <begin position="1"/>
        <end position="246"/>
    </location>
</feature>
<sequence>MNALIKDAIVNSNYELHYQPKIDIKTGDVVGVECLARLKLVNGDVLYPQEFMDVVYSMGMNNILFKFIINQSISDVLRVDGNMTISINLKCSDILSNDIAQEIKEICNKHSFPYAKIIIELSEKDRRENNALFICKINEIRLIGSKISLDDFGIEHSNLDKLLDFYIDEVKFDRSILNSNYSIVRKIVMLLVSAFNAHGIYTVAEGVEDDNTLMMAENMNFKCVQGFIFSQAINIEQLKEFCSSRLLVCH</sequence>
<name>A0A5M9P5E6_9VIBR</name>
<gene>
    <name evidence="2" type="ORF">F4W18_01545</name>
</gene>
<dbReference type="InterPro" id="IPR050706">
    <property type="entry name" value="Cyclic-di-GMP_PDE-like"/>
</dbReference>
<dbReference type="InterPro" id="IPR001633">
    <property type="entry name" value="EAL_dom"/>
</dbReference>
<evidence type="ECO:0000313" key="2">
    <source>
        <dbReference type="EMBL" id="KAA8681257.1"/>
    </source>
</evidence>
<dbReference type="EMBL" id="VXJS01000001">
    <property type="protein sequence ID" value="KAA8681257.1"/>
    <property type="molecule type" value="Genomic_DNA"/>
</dbReference>
<dbReference type="SMART" id="SM00052">
    <property type="entry name" value="EAL"/>
    <property type="match status" value="1"/>
</dbReference>
<evidence type="ECO:0000313" key="3">
    <source>
        <dbReference type="Proteomes" id="UP000322521"/>
    </source>
</evidence>